<dbReference type="EMBL" id="CP115396">
    <property type="protein sequence ID" value="WBO86034.1"/>
    <property type="molecule type" value="Genomic_DNA"/>
</dbReference>
<keyword evidence="2" id="KW-1185">Reference proteome</keyword>
<dbReference type="RefSeq" id="WP_270128627.1">
    <property type="nucleotide sequence ID" value="NZ_CP115396.1"/>
</dbReference>
<name>A0ABY7PT05_9BACT</name>
<gene>
    <name evidence="1" type="ORF">O9Z63_07210</name>
</gene>
<evidence type="ECO:0000313" key="1">
    <source>
        <dbReference type="EMBL" id="WBO86034.1"/>
    </source>
</evidence>
<organism evidence="1 2">
    <name type="scientific">Hymenobacter yonginensis</name>
    <dbReference type="NCBI Taxonomy" id="748197"/>
    <lineage>
        <taxon>Bacteria</taxon>
        <taxon>Pseudomonadati</taxon>
        <taxon>Bacteroidota</taxon>
        <taxon>Cytophagia</taxon>
        <taxon>Cytophagales</taxon>
        <taxon>Hymenobacteraceae</taxon>
        <taxon>Hymenobacter</taxon>
    </lineage>
</organism>
<evidence type="ECO:0008006" key="3">
    <source>
        <dbReference type="Google" id="ProtNLM"/>
    </source>
</evidence>
<proteinExistence type="predicted"/>
<dbReference type="Proteomes" id="UP001211872">
    <property type="component" value="Chromosome"/>
</dbReference>
<protein>
    <recommendedName>
        <fullName evidence="3">DUF4249 domain-containing protein</fullName>
    </recommendedName>
</protein>
<reference evidence="1 2" key="1">
    <citation type="journal article" date="2011" name="Int. J. Syst. Evol. Microbiol.">
        <title>Hymenobacter yonginensis sp. nov., isolated from a mesotrophic artificial lake.</title>
        <authorList>
            <person name="Joung Y."/>
            <person name="Cho S.H."/>
            <person name="Kim H."/>
            <person name="Kim S.B."/>
            <person name="Joh K."/>
        </authorList>
    </citation>
    <scope>NUCLEOTIDE SEQUENCE [LARGE SCALE GENOMIC DNA]</scope>
    <source>
        <strain evidence="1 2">KCTC 22745</strain>
    </source>
</reference>
<evidence type="ECO:0000313" key="2">
    <source>
        <dbReference type="Proteomes" id="UP001211872"/>
    </source>
</evidence>
<sequence length="255" mass="29027">MTVGSTVISGLRARRWLVPALLTLAVAGCQNETETVAPTDTSYYQPEVGQFRIYEVTDTLWNNYVRQPQPRFQFRERVEEKFTDASGRTAYRVVRARRNSPTDAWRDDSVLVVSPSATNVLVTRNNRRTVELVYPVRTGYYWNLNAFNEQNPVDKADAHYKQVEAPFTTTSAAGQTTTYPKTVMTGLRETDAEDGGEYINAFYYFRNRQVYAAGVGPVYRSRRRFIYCPPGNCVPDPTRPFTGSTRTEVLIESGR</sequence>
<accession>A0ABY7PT05</accession>